<protein>
    <submittedName>
        <fullName evidence="2">Uvr/REP helicase</fullName>
    </submittedName>
</protein>
<sequence>MNKTHVCKRSLYVSLFVIMKMDLLHLAYSIYNGIVGAVAPAKPRISHGERECHRAIEAITGKKFAKSRCIKNPVTGQHLELDCYNSTLKLAVEYNGRQHYQYVPHFHGPERHRFTEQRYRDVIKAQLCKEQGIKLIVVPYTVPVDDIEAYIRRHV</sequence>
<keyword evidence="1" id="KW-1133">Transmembrane helix</keyword>
<proteinExistence type="predicted"/>
<evidence type="ECO:0000313" key="3">
    <source>
        <dbReference type="Proteomes" id="UP000160611"/>
    </source>
</evidence>
<dbReference type="Proteomes" id="UP000160611">
    <property type="component" value="Segment"/>
</dbReference>
<reference evidence="2 3" key="2">
    <citation type="journal article" date="2016" name="Genome Announc.">
        <title>Complete Genome Sequence of a Giant Sea Perch Iridovirus in Kaohsiung, Taiwan.</title>
        <authorList>
            <person name="Wen C.M."/>
            <person name="Hong J.R."/>
        </authorList>
    </citation>
    <scope>NUCLEOTIDE SEQUENCE [LARGE SCALE GENOMIC DNA]</scope>
    <source>
        <strain evidence="2">GSIV-K1</strain>
    </source>
</reference>
<reference evidence="2 3" key="1">
    <citation type="journal article" date="2016" name="Apoptosis">
        <title>GSIV serine/threonine kinase can induce apoptotic cell death via p53 and pro-apoptotic gene Bax upregulation in fish cells.</title>
        <authorList>
            <person name="Reshi L."/>
            <person name="Wu H.C."/>
            <person name="Wu J.L."/>
            <person name="Wang H.V."/>
            <person name="Hong J.R."/>
        </authorList>
    </citation>
    <scope>NUCLEOTIDE SEQUENCE [LARGE SCALE GENOMIC DNA]</scope>
    <source>
        <strain evidence="2">GSIV-K1</strain>
    </source>
</reference>
<organism evidence="2 3">
    <name type="scientific">Giant seaperch iridovirus</name>
    <name type="common">GSIV</name>
    <dbReference type="NCBI Taxonomy" id="176655"/>
    <lineage>
        <taxon>Viruses</taxon>
        <taxon>Varidnaviria</taxon>
        <taxon>Bamfordvirae</taxon>
        <taxon>Nucleocytoviricota</taxon>
        <taxon>Megaviricetes</taxon>
        <taxon>Pimascovirales</taxon>
        <taxon>Pimascovirales incertae sedis</taxon>
        <taxon>Iridoviridae</taxon>
        <taxon>Alphairidovirinae</taxon>
        <taxon>Megalocytivirus</taxon>
        <taxon>Megalocytivirus pagrus1</taxon>
        <taxon>Infectious spleen and kidney necrosis virus</taxon>
    </lineage>
</organism>
<dbReference type="EMBL" id="KT804738">
    <property type="protein sequence ID" value="AMM72782.1"/>
    <property type="molecule type" value="Genomic_DNA"/>
</dbReference>
<accession>A0A140GBE3</accession>
<keyword evidence="2" id="KW-0547">Nucleotide-binding</keyword>
<keyword evidence="1" id="KW-0472">Membrane</keyword>
<dbReference type="GO" id="GO:0004386">
    <property type="term" value="F:helicase activity"/>
    <property type="evidence" value="ECO:0007669"/>
    <property type="project" value="UniProtKB-KW"/>
</dbReference>
<dbReference type="Gene3D" id="3.40.960.10">
    <property type="entry name" value="VSR Endonuclease"/>
    <property type="match status" value="1"/>
</dbReference>
<feature type="transmembrane region" description="Helical" evidence="1">
    <location>
        <begin position="12"/>
        <end position="31"/>
    </location>
</feature>
<keyword evidence="2" id="KW-0347">Helicase</keyword>
<keyword evidence="2" id="KW-0378">Hydrolase</keyword>
<evidence type="ECO:0000256" key="1">
    <source>
        <dbReference type="SAM" id="Phobius"/>
    </source>
</evidence>
<name>A0A140GBE3_GSIV</name>
<evidence type="ECO:0000313" key="2">
    <source>
        <dbReference type="EMBL" id="AMM72782.1"/>
    </source>
</evidence>
<keyword evidence="1" id="KW-0812">Transmembrane</keyword>
<keyword evidence="2" id="KW-0067">ATP-binding</keyword>